<comment type="caution">
    <text evidence="3">The sequence shown here is derived from an EMBL/GenBank/DDBJ whole genome shotgun (WGS) entry which is preliminary data.</text>
</comment>
<evidence type="ECO:0000313" key="3">
    <source>
        <dbReference type="EMBL" id="RJP17889.1"/>
    </source>
</evidence>
<evidence type="ECO:0000256" key="2">
    <source>
        <dbReference type="SAM" id="Phobius"/>
    </source>
</evidence>
<dbReference type="PROSITE" id="PS50005">
    <property type="entry name" value="TPR"/>
    <property type="match status" value="1"/>
</dbReference>
<dbReference type="InterPro" id="IPR011990">
    <property type="entry name" value="TPR-like_helical_dom_sf"/>
</dbReference>
<proteinExistence type="predicted"/>
<feature type="transmembrane region" description="Helical" evidence="2">
    <location>
        <begin position="440"/>
        <end position="457"/>
    </location>
</feature>
<dbReference type="Proteomes" id="UP000265882">
    <property type="component" value="Unassembled WGS sequence"/>
</dbReference>
<dbReference type="EMBL" id="QZKU01000109">
    <property type="protein sequence ID" value="RJP17889.1"/>
    <property type="molecule type" value="Genomic_DNA"/>
</dbReference>
<feature type="transmembrane region" description="Helical" evidence="2">
    <location>
        <begin position="85"/>
        <end position="104"/>
    </location>
</feature>
<dbReference type="InterPro" id="IPR019734">
    <property type="entry name" value="TPR_rpt"/>
</dbReference>
<keyword evidence="2" id="KW-0472">Membrane</keyword>
<name>A0A3A4NEB5_ABYX5</name>
<evidence type="ECO:0000313" key="4">
    <source>
        <dbReference type="Proteomes" id="UP000265882"/>
    </source>
</evidence>
<accession>A0A3A4NEB5</accession>
<dbReference type="PROSITE" id="PS50293">
    <property type="entry name" value="TPR_REGION"/>
    <property type="match status" value="1"/>
</dbReference>
<feature type="repeat" description="TPR" evidence="1">
    <location>
        <begin position="542"/>
        <end position="575"/>
    </location>
</feature>
<feature type="transmembrane region" description="Helical" evidence="2">
    <location>
        <begin position="164"/>
        <end position="187"/>
    </location>
</feature>
<keyword evidence="2" id="KW-1133">Transmembrane helix</keyword>
<evidence type="ECO:0000256" key="1">
    <source>
        <dbReference type="PROSITE-ProRule" id="PRU00339"/>
    </source>
</evidence>
<dbReference type="Pfam" id="PF13181">
    <property type="entry name" value="TPR_8"/>
    <property type="match status" value="1"/>
</dbReference>
<feature type="transmembrane region" description="Helical" evidence="2">
    <location>
        <begin position="42"/>
        <end position="64"/>
    </location>
</feature>
<feature type="transmembrane region" description="Helical" evidence="2">
    <location>
        <begin position="240"/>
        <end position="269"/>
    </location>
</feature>
<feature type="transmembrane region" description="Helical" evidence="2">
    <location>
        <begin position="281"/>
        <end position="300"/>
    </location>
</feature>
<feature type="transmembrane region" description="Helical" evidence="2">
    <location>
        <begin position="411"/>
        <end position="428"/>
    </location>
</feature>
<sequence>MRRFLYATIAYALLVIALHLIGDRFSPLAGWGFYHLREFPRAVSFTACLLAALVCLPPLNNAVVSTLLKLKRRAASIKLPLSPHVLYLFIALASIGLFWAFRSGNLFLGDGVTVAKVARTDEAFRYYVGGWAGHITSHQVLDYWIGRMMHRMLAQTGFESFDTLALRSCIAGGIFVFAVLEIGHVLFDGLARRIAFSATVFTAGFMQLFFGYVETYSLATAFLALFCLATLLYARGKSPILLPVLLLAFSASLHLLMAGSGLALLFAYVYRSRQRGKFCKYEFAAMAAIPVAVAAVYFLIFHSMGFSFSDIFFPETRKDYEGVFFLGLMRKGYILERYTLFSLPHLIDIANEILLVAPFGLLLCLLSLPLWLTAERRKEPEPWILLLTAAVYLAITLTAAPLLGARKDWDVFAPPWIFITMLGAYLLIRFLPDRRVAGRILLIINTVSLLCAIPWIYSNAQIDLDEYLAHLGKGDFYQREGLDEQALQSYERALEINFSPELAYKTAGLRMKTGRVDGAAEILKQAIREENRSELAIFIEQEDAHYTLGSIYLAQGKHDAAIAQFQRALDLWRFRKNQAFTHAPDVSYHLGIAYLEKGNQEAAEQSLLDSIEAGDVPAAHLALARLYARDPLKQHLARKHLATYVQHNPADDAAAKLLEMLEETAGPPAGER</sequence>
<reference evidence="3 4" key="1">
    <citation type="journal article" date="2017" name="ISME J.">
        <title>Energy and carbon metabolisms in a deep terrestrial subsurface fluid microbial community.</title>
        <authorList>
            <person name="Momper L."/>
            <person name="Jungbluth S.P."/>
            <person name="Lee M.D."/>
            <person name="Amend J.P."/>
        </authorList>
    </citation>
    <scope>NUCLEOTIDE SEQUENCE [LARGE SCALE GENOMIC DNA]</scope>
    <source>
        <strain evidence="3">SURF_5</strain>
    </source>
</reference>
<organism evidence="3 4">
    <name type="scientific">Abyssobacteria bacterium (strain SURF_5)</name>
    <dbReference type="NCBI Taxonomy" id="2093360"/>
    <lineage>
        <taxon>Bacteria</taxon>
        <taxon>Pseudomonadati</taxon>
        <taxon>Candidatus Hydrogenedentota</taxon>
        <taxon>Candidatus Abyssobacteria</taxon>
    </lineage>
</organism>
<dbReference type="Pfam" id="PF13424">
    <property type="entry name" value="TPR_12"/>
    <property type="match status" value="1"/>
</dbReference>
<protein>
    <submittedName>
        <fullName evidence="3">Tetratricopeptide repeat protein</fullName>
    </submittedName>
</protein>
<dbReference type="Gene3D" id="1.25.40.10">
    <property type="entry name" value="Tetratricopeptide repeat domain"/>
    <property type="match status" value="2"/>
</dbReference>
<gene>
    <name evidence="3" type="ORF">C4520_15550</name>
</gene>
<feature type="transmembrane region" description="Helical" evidence="2">
    <location>
        <begin position="353"/>
        <end position="372"/>
    </location>
</feature>
<feature type="transmembrane region" description="Helical" evidence="2">
    <location>
        <begin position="5"/>
        <end position="22"/>
    </location>
</feature>
<dbReference type="AlphaFoldDB" id="A0A3A4NEB5"/>
<dbReference type="SMART" id="SM00028">
    <property type="entry name" value="TPR"/>
    <property type="match status" value="3"/>
</dbReference>
<keyword evidence="2" id="KW-0812">Transmembrane</keyword>
<feature type="transmembrane region" description="Helical" evidence="2">
    <location>
        <begin position="384"/>
        <end position="405"/>
    </location>
</feature>
<feature type="transmembrane region" description="Helical" evidence="2">
    <location>
        <begin position="217"/>
        <end position="234"/>
    </location>
</feature>
<dbReference type="SUPFAM" id="SSF48452">
    <property type="entry name" value="TPR-like"/>
    <property type="match status" value="1"/>
</dbReference>
<keyword evidence="1" id="KW-0802">TPR repeat</keyword>